<organism evidence="3 4">
    <name type="scientific">Paraburkholderia caballeronis</name>
    <dbReference type="NCBI Taxonomy" id="416943"/>
    <lineage>
        <taxon>Bacteria</taxon>
        <taxon>Pseudomonadati</taxon>
        <taxon>Pseudomonadota</taxon>
        <taxon>Betaproteobacteria</taxon>
        <taxon>Burkholderiales</taxon>
        <taxon>Burkholderiaceae</taxon>
        <taxon>Paraburkholderia</taxon>
    </lineage>
</organism>
<dbReference type="GO" id="GO:0016020">
    <property type="term" value="C:membrane"/>
    <property type="evidence" value="ECO:0007669"/>
    <property type="project" value="TreeGrafter"/>
</dbReference>
<keyword evidence="3" id="KW-0378">Hydrolase</keyword>
<dbReference type="GO" id="GO:0016787">
    <property type="term" value="F:hydrolase activity"/>
    <property type="evidence" value="ECO:0007669"/>
    <property type="project" value="UniProtKB-KW"/>
</dbReference>
<keyword evidence="3" id="KW-0808">Transferase</keyword>
<dbReference type="AlphaFoldDB" id="A0A1H7FF38"/>
<sequence>MGHQANFDALRLLFAALVIFAHSFNLLGFADPLESAVHRIGFGALAVAGFFLISGYLITQSWIADPSIGRFLARRALRIYPAFVVASLVSVFIVGPLGSDPARYFHTLDGRRFLVELLTLRDPRTPPVFAGTAAPFVNGSMWTISFEFRCYLLAMVCGLIGLFRWKPALAVLVSTLVAFVGWPHAMIDPAVTQHALFGIKAIRISGNMMWFASLFLVGAGYCVLRAHVRYRMAGWLLAAVLLYLSFLFSDFLRVGILLAGSYFIFAIASARSIAPVGWLGKVDLSYGMYLYGFPVQKLLSWYLPGIGPWVLCSVTLPVCALLAWLSWRLIEQPALKLKPRKRRSASFPELEPHSTISAQ</sequence>
<dbReference type="STRING" id="416943.SAMN05445871_5936"/>
<dbReference type="GO" id="GO:0016747">
    <property type="term" value="F:acyltransferase activity, transferring groups other than amino-acyl groups"/>
    <property type="evidence" value="ECO:0007669"/>
    <property type="project" value="InterPro"/>
</dbReference>
<evidence type="ECO:0000313" key="3">
    <source>
        <dbReference type="EMBL" id="SEK24701.1"/>
    </source>
</evidence>
<feature type="transmembrane region" description="Helical" evidence="1">
    <location>
        <begin position="141"/>
        <end position="162"/>
    </location>
</feature>
<keyword evidence="4" id="KW-1185">Reference proteome</keyword>
<keyword evidence="1" id="KW-0812">Transmembrane</keyword>
<proteinExistence type="predicted"/>
<evidence type="ECO:0000256" key="1">
    <source>
        <dbReference type="SAM" id="Phobius"/>
    </source>
</evidence>
<feature type="transmembrane region" description="Helical" evidence="1">
    <location>
        <begin position="79"/>
        <end position="98"/>
    </location>
</feature>
<accession>A0A1H7FF38</accession>
<dbReference type="InterPro" id="IPR050879">
    <property type="entry name" value="Acyltransferase_3"/>
</dbReference>
<feature type="transmembrane region" description="Helical" evidence="1">
    <location>
        <begin position="169"/>
        <end position="187"/>
    </location>
</feature>
<gene>
    <name evidence="3" type="ORF">SAMN05192542_101308</name>
</gene>
<dbReference type="PANTHER" id="PTHR23028">
    <property type="entry name" value="ACETYLTRANSFERASE"/>
    <property type="match status" value="1"/>
</dbReference>
<dbReference type="PANTHER" id="PTHR23028:SF131">
    <property type="entry name" value="BLR2367 PROTEIN"/>
    <property type="match status" value="1"/>
</dbReference>
<reference evidence="4" key="1">
    <citation type="submission" date="2016-10" db="EMBL/GenBank/DDBJ databases">
        <authorList>
            <person name="Varghese N."/>
            <person name="Submissions S."/>
        </authorList>
    </citation>
    <scope>NUCLEOTIDE SEQUENCE [LARGE SCALE GENOMIC DNA]</scope>
    <source>
        <strain evidence="4">LMG 26416</strain>
    </source>
</reference>
<keyword evidence="1" id="KW-1133">Transmembrane helix</keyword>
<feature type="transmembrane region" description="Helical" evidence="1">
    <location>
        <begin position="207"/>
        <end position="224"/>
    </location>
</feature>
<feature type="transmembrane region" description="Helical" evidence="1">
    <location>
        <begin position="231"/>
        <end position="248"/>
    </location>
</feature>
<dbReference type="EMBL" id="FOAJ01000001">
    <property type="protein sequence ID" value="SEK24701.1"/>
    <property type="molecule type" value="Genomic_DNA"/>
</dbReference>
<name>A0A1H7FF38_9BURK</name>
<evidence type="ECO:0000259" key="2">
    <source>
        <dbReference type="Pfam" id="PF01757"/>
    </source>
</evidence>
<keyword evidence="3" id="KW-0012">Acyltransferase</keyword>
<dbReference type="Proteomes" id="UP000199120">
    <property type="component" value="Unassembled WGS sequence"/>
</dbReference>
<dbReference type="InterPro" id="IPR002656">
    <property type="entry name" value="Acyl_transf_3_dom"/>
</dbReference>
<protein>
    <submittedName>
        <fullName evidence="3">Peptidoglycan/LPS O-acetylase OafA/YrhL, contains acyltransferase and SGNH-hydrolase domains</fullName>
    </submittedName>
</protein>
<feature type="transmembrane region" description="Helical" evidence="1">
    <location>
        <begin position="309"/>
        <end position="330"/>
    </location>
</feature>
<dbReference type="GO" id="GO:0000271">
    <property type="term" value="P:polysaccharide biosynthetic process"/>
    <property type="evidence" value="ECO:0007669"/>
    <property type="project" value="TreeGrafter"/>
</dbReference>
<feature type="domain" description="Acyltransferase 3" evidence="2">
    <location>
        <begin position="6"/>
        <end position="323"/>
    </location>
</feature>
<evidence type="ECO:0000313" key="4">
    <source>
        <dbReference type="Proteomes" id="UP000199120"/>
    </source>
</evidence>
<feature type="transmembrane region" description="Helical" evidence="1">
    <location>
        <begin position="36"/>
        <end position="58"/>
    </location>
</feature>
<feature type="transmembrane region" description="Helical" evidence="1">
    <location>
        <begin position="12"/>
        <end position="30"/>
    </location>
</feature>
<keyword evidence="1" id="KW-0472">Membrane</keyword>
<dbReference type="Pfam" id="PF01757">
    <property type="entry name" value="Acyl_transf_3"/>
    <property type="match status" value="1"/>
</dbReference>